<reference evidence="1" key="1">
    <citation type="submission" date="2022-11" db="EMBL/GenBank/DDBJ databases">
        <title>beta-Carotene-producing bacterium, Jeongeuplla avenae sp. nov., alleviates the salt stress of Arabidopsis seedlings.</title>
        <authorList>
            <person name="Jiang L."/>
            <person name="Lee J."/>
        </authorList>
    </citation>
    <scope>NUCLEOTIDE SEQUENCE</scope>
    <source>
        <strain evidence="1">DY_R2A_6</strain>
    </source>
</reference>
<sequence>MKLSTLLAATVIASAGFGGAAFAQQTSVSPTNQAVPGSVSQENNAEALERAAVAASPGAPGDATDRRPGCSNPIGSNDSGLQACEEAERAAVAAGTSAQRGSANPGVDASTTSSTGGYNQNPVSLDVPGSSTLENRAEELERQQVAE</sequence>
<protein>
    <submittedName>
        <fullName evidence="1">Uncharacterized protein</fullName>
    </submittedName>
</protein>
<dbReference type="EMBL" id="CP113520">
    <property type="protein sequence ID" value="WAJ28156.1"/>
    <property type="molecule type" value="Genomic_DNA"/>
</dbReference>
<name>A0ACD4NN97_9HYPH</name>
<evidence type="ECO:0000313" key="1">
    <source>
        <dbReference type="EMBL" id="WAJ28156.1"/>
    </source>
</evidence>
<evidence type="ECO:0000313" key="2">
    <source>
        <dbReference type="Proteomes" id="UP001163223"/>
    </source>
</evidence>
<organism evidence="1 2">
    <name type="scientific">Antarcticirhabdus aurantiaca</name>
    <dbReference type="NCBI Taxonomy" id="2606717"/>
    <lineage>
        <taxon>Bacteria</taxon>
        <taxon>Pseudomonadati</taxon>
        <taxon>Pseudomonadota</taxon>
        <taxon>Alphaproteobacteria</taxon>
        <taxon>Hyphomicrobiales</taxon>
        <taxon>Aurantimonadaceae</taxon>
        <taxon>Antarcticirhabdus</taxon>
    </lineage>
</organism>
<accession>A0ACD4NN97</accession>
<dbReference type="Proteomes" id="UP001163223">
    <property type="component" value="Chromosome"/>
</dbReference>
<keyword evidence="2" id="KW-1185">Reference proteome</keyword>
<gene>
    <name evidence="1" type="ORF">OXU80_25590</name>
</gene>
<proteinExistence type="predicted"/>